<evidence type="ECO:0000256" key="1">
    <source>
        <dbReference type="SAM" id="MobiDB-lite"/>
    </source>
</evidence>
<feature type="compositionally biased region" description="Basic and acidic residues" evidence="1">
    <location>
        <begin position="16"/>
        <end position="31"/>
    </location>
</feature>
<proteinExistence type="predicted"/>
<name>G5LP67_SALET</name>
<evidence type="ECO:0000313" key="3">
    <source>
        <dbReference type="Proteomes" id="UP000004642"/>
    </source>
</evidence>
<dbReference type="Proteomes" id="UP000004642">
    <property type="component" value="Unassembled WGS sequence"/>
</dbReference>
<protein>
    <submittedName>
        <fullName evidence="2">Uncharacterized protein</fullName>
    </submittedName>
</protein>
<accession>G5LP67</accession>
<feature type="region of interest" description="Disordered" evidence="1">
    <location>
        <begin position="1"/>
        <end position="47"/>
    </location>
</feature>
<reference evidence="2 3" key="1">
    <citation type="journal article" date="2011" name="BMC Genomics">
        <title>Genome sequencing reveals diversification of virulence factor content and possible host adaptation in distinct subpopulations of Salmonella enterica.</title>
        <authorList>
            <person name="den Bakker H.C."/>
            <person name="Moreno Switt A.I."/>
            <person name="Govoni G."/>
            <person name="Cummings C.A."/>
            <person name="Ranieri M.L."/>
            <person name="Degoricija L."/>
            <person name="Hoelzer K."/>
            <person name="Rodriguez-Rivera L.D."/>
            <person name="Brown S."/>
            <person name="Bolchacova E."/>
            <person name="Furtado M.R."/>
            <person name="Wiedmann M."/>
        </authorList>
    </citation>
    <scope>NUCLEOTIDE SEQUENCE [LARGE SCALE GENOMIC DNA]</scope>
    <source>
        <strain evidence="2 3">R6-377</strain>
    </source>
</reference>
<organism evidence="2 3">
    <name type="scientific">Salmonella enterica subsp. enterica serovar Alachua str. R6-377</name>
    <dbReference type="NCBI Taxonomy" id="913241"/>
    <lineage>
        <taxon>Bacteria</taxon>
        <taxon>Pseudomonadati</taxon>
        <taxon>Pseudomonadota</taxon>
        <taxon>Gammaproteobacteria</taxon>
        <taxon>Enterobacterales</taxon>
        <taxon>Enterobacteriaceae</taxon>
        <taxon>Salmonella</taxon>
    </lineage>
</organism>
<sequence length="47" mass="5407">MTGDRLFAQPEDNGFCDERRDSSQNDLEKRSPTKKPRLRGNPRQSGD</sequence>
<comment type="caution">
    <text evidence="2">The sequence shown here is derived from an EMBL/GenBank/DDBJ whole genome shotgun (WGS) entry which is preliminary data.</text>
</comment>
<dbReference type="EMBL" id="AFCJ01001080">
    <property type="protein sequence ID" value="EHC39044.1"/>
    <property type="molecule type" value="Genomic_DNA"/>
</dbReference>
<gene>
    <name evidence="2" type="ORF">LTSEALA_2501</name>
</gene>
<evidence type="ECO:0000313" key="2">
    <source>
        <dbReference type="EMBL" id="EHC39044.1"/>
    </source>
</evidence>
<dbReference type="AlphaFoldDB" id="G5LP67"/>